<evidence type="ECO:0000313" key="2">
    <source>
        <dbReference type="Proteomes" id="UP000823749"/>
    </source>
</evidence>
<proteinExistence type="predicted"/>
<comment type="caution">
    <text evidence="1">The sequence shown here is derived from an EMBL/GenBank/DDBJ whole genome shotgun (WGS) entry which is preliminary data.</text>
</comment>
<reference evidence="1" key="1">
    <citation type="submission" date="2020-08" db="EMBL/GenBank/DDBJ databases">
        <title>Plant Genome Project.</title>
        <authorList>
            <person name="Zhang R.-G."/>
        </authorList>
    </citation>
    <scope>NUCLEOTIDE SEQUENCE</scope>
    <source>
        <strain evidence="1">WSP0</strain>
        <tissue evidence="1">Leaf</tissue>
    </source>
</reference>
<dbReference type="Proteomes" id="UP000823749">
    <property type="component" value="Chromosome 11"/>
</dbReference>
<name>A0AAV6IC27_9ERIC</name>
<protein>
    <submittedName>
        <fullName evidence="1">Uncharacterized protein</fullName>
    </submittedName>
</protein>
<dbReference type="AlphaFoldDB" id="A0AAV6IC27"/>
<organism evidence="1 2">
    <name type="scientific">Rhododendron griersonianum</name>
    <dbReference type="NCBI Taxonomy" id="479676"/>
    <lineage>
        <taxon>Eukaryota</taxon>
        <taxon>Viridiplantae</taxon>
        <taxon>Streptophyta</taxon>
        <taxon>Embryophyta</taxon>
        <taxon>Tracheophyta</taxon>
        <taxon>Spermatophyta</taxon>
        <taxon>Magnoliopsida</taxon>
        <taxon>eudicotyledons</taxon>
        <taxon>Gunneridae</taxon>
        <taxon>Pentapetalae</taxon>
        <taxon>asterids</taxon>
        <taxon>Ericales</taxon>
        <taxon>Ericaceae</taxon>
        <taxon>Ericoideae</taxon>
        <taxon>Rhodoreae</taxon>
        <taxon>Rhododendron</taxon>
    </lineage>
</organism>
<gene>
    <name evidence="1" type="ORF">RHGRI_031547</name>
</gene>
<evidence type="ECO:0000313" key="1">
    <source>
        <dbReference type="EMBL" id="KAG5524904.1"/>
    </source>
</evidence>
<dbReference type="EMBL" id="JACTNZ010000011">
    <property type="protein sequence ID" value="KAG5524904.1"/>
    <property type="molecule type" value="Genomic_DNA"/>
</dbReference>
<accession>A0AAV6IC27</accession>
<keyword evidence="2" id="KW-1185">Reference proteome</keyword>
<sequence length="72" mass="8610">MGTTLSLFWSLQPGTYLDQKEKVIKYNDLSRRSLFCFQWQIFSGQYLRVQVARTYTVDIFFYDLYKIPVPQG</sequence>